<reference evidence="1" key="1">
    <citation type="submission" date="2023-10" db="EMBL/GenBank/DDBJ databases">
        <title>Chromosome-level genome of the transformable northern wattle, Acacia crassicarpa.</title>
        <authorList>
            <person name="Massaro I."/>
            <person name="Sinha N.R."/>
            <person name="Poethig S."/>
            <person name="Leichty A.R."/>
        </authorList>
    </citation>
    <scope>NUCLEOTIDE SEQUENCE</scope>
    <source>
        <strain evidence="1">Acra3RX</strain>
        <tissue evidence="1">Leaf</tissue>
    </source>
</reference>
<evidence type="ECO:0000313" key="1">
    <source>
        <dbReference type="EMBL" id="KAK4259586.1"/>
    </source>
</evidence>
<dbReference type="Proteomes" id="UP001293593">
    <property type="component" value="Unassembled WGS sequence"/>
</dbReference>
<dbReference type="AlphaFoldDB" id="A0AAE1MGU3"/>
<accession>A0AAE1MGU3</accession>
<sequence>MEFDFVDCDNDCMEFECNIESNPPSSPDINDIVGAPQLNPRLGDEYQVEIPSMTTEPEGLRLIVNPAYSEAMNNKSLSFALGLPVPLSPSYGLITKWRMVEMKGRSILETIRVLSMYMDQQKQAM</sequence>
<name>A0AAE1MGU3_9FABA</name>
<comment type="caution">
    <text evidence="1">The sequence shown here is derived from an EMBL/GenBank/DDBJ whole genome shotgun (WGS) entry which is preliminary data.</text>
</comment>
<dbReference type="EMBL" id="JAWXYG010000011">
    <property type="protein sequence ID" value="KAK4259586.1"/>
    <property type="molecule type" value="Genomic_DNA"/>
</dbReference>
<gene>
    <name evidence="1" type="ORF">QN277_005902</name>
</gene>
<protein>
    <submittedName>
        <fullName evidence="1">Uncharacterized protein</fullName>
    </submittedName>
</protein>
<evidence type="ECO:0000313" key="2">
    <source>
        <dbReference type="Proteomes" id="UP001293593"/>
    </source>
</evidence>
<keyword evidence="2" id="KW-1185">Reference proteome</keyword>
<proteinExistence type="predicted"/>
<organism evidence="1 2">
    <name type="scientific">Acacia crassicarpa</name>
    <name type="common">northern wattle</name>
    <dbReference type="NCBI Taxonomy" id="499986"/>
    <lineage>
        <taxon>Eukaryota</taxon>
        <taxon>Viridiplantae</taxon>
        <taxon>Streptophyta</taxon>
        <taxon>Embryophyta</taxon>
        <taxon>Tracheophyta</taxon>
        <taxon>Spermatophyta</taxon>
        <taxon>Magnoliopsida</taxon>
        <taxon>eudicotyledons</taxon>
        <taxon>Gunneridae</taxon>
        <taxon>Pentapetalae</taxon>
        <taxon>rosids</taxon>
        <taxon>fabids</taxon>
        <taxon>Fabales</taxon>
        <taxon>Fabaceae</taxon>
        <taxon>Caesalpinioideae</taxon>
        <taxon>mimosoid clade</taxon>
        <taxon>Acacieae</taxon>
        <taxon>Acacia</taxon>
    </lineage>
</organism>